<comment type="caution">
    <text evidence="4">The sequence shown here is derived from an EMBL/GenBank/DDBJ whole genome shotgun (WGS) entry which is preliminary data.</text>
</comment>
<dbReference type="InterPro" id="IPR038765">
    <property type="entry name" value="Papain-like_cys_pep_sf"/>
</dbReference>
<protein>
    <submittedName>
        <fullName evidence="4">C1A family cysteine protease</fullName>
    </submittedName>
</protein>
<dbReference type="Gene3D" id="3.90.70.10">
    <property type="entry name" value="Cysteine proteinases"/>
    <property type="match status" value="1"/>
</dbReference>
<evidence type="ECO:0000313" key="5">
    <source>
        <dbReference type="Proteomes" id="UP000245793"/>
    </source>
</evidence>
<feature type="domain" description="Peptidase C1A papain C-terminal" evidence="3">
    <location>
        <begin position="108"/>
        <end position="324"/>
    </location>
</feature>
<feature type="compositionally biased region" description="Basic and acidic residues" evidence="2">
    <location>
        <begin position="630"/>
        <end position="656"/>
    </location>
</feature>
<dbReference type="EMBL" id="QEKV01000009">
    <property type="protein sequence ID" value="PVY93783.1"/>
    <property type="molecule type" value="Genomic_DNA"/>
</dbReference>
<proteinExistence type="inferred from homology"/>
<comment type="similarity">
    <text evidence="1">Belongs to the peptidase C1 family.</text>
</comment>
<dbReference type="AlphaFoldDB" id="A0A2U1E1G1"/>
<accession>A0A2U1E1G1</accession>
<dbReference type="InterPro" id="IPR000668">
    <property type="entry name" value="Peptidase_C1A_C"/>
</dbReference>
<organism evidence="4 5">
    <name type="scientific">Ezakiella coagulans</name>
    <dbReference type="NCBI Taxonomy" id="46507"/>
    <lineage>
        <taxon>Bacteria</taxon>
        <taxon>Bacillati</taxon>
        <taxon>Bacillota</taxon>
        <taxon>Tissierellia</taxon>
        <taxon>Ezakiella</taxon>
    </lineage>
</organism>
<dbReference type="Pfam" id="PF00112">
    <property type="entry name" value="Peptidase_C1"/>
    <property type="match status" value="1"/>
</dbReference>
<evidence type="ECO:0000256" key="1">
    <source>
        <dbReference type="ARBA" id="ARBA00008455"/>
    </source>
</evidence>
<dbReference type="GO" id="GO:0008234">
    <property type="term" value="F:cysteine-type peptidase activity"/>
    <property type="evidence" value="ECO:0007669"/>
    <property type="project" value="InterPro"/>
</dbReference>
<dbReference type="GO" id="GO:0006508">
    <property type="term" value="P:proteolysis"/>
    <property type="evidence" value="ECO:0007669"/>
    <property type="project" value="UniProtKB-KW"/>
</dbReference>
<feature type="region of interest" description="Disordered" evidence="2">
    <location>
        <begin position="623"/>
        <end position="657"/>
    </location>
</feature>
<keyword evidence="4" id="KW-0378">Hydrolase</keyword>
<dbReference type="RefSeq" id="WP_116480442.1">
    <property type="nucleotide sequence ID" value="NZ_QEKV01000009.1"/>
</dbReference>
<dbReference type="InterPro" id="IPR040528">
    <property type="entry name" value="Lectin-like"/>
</dbReference>
<dbReference type="SUPFAM" id="SSF54001">
    <property type="entry name" value="Cysteine proteinases"/>
    <property type="match status" value="1"/>
</dbReference>
<dbReference type="InterPro" id="IPR000169">
    <property type="entry name" value="Pept_cys_AS"/>
</dbReference>
<gene>
    <name evidence="4" type="ORF">C7381_10948</name>
</gene>
<name>A0A2U1E1G1_9FIRM</name>
<dbReference type="SUPFAM" id="SSF49373">
    <property type="entry name" value="Invasin/intimin cell-adhesion fragments"/>
    <property type="match status" value="1"/>
</dbReference>
<dbReference type="Pfam" id="PF18560">
    <property type="entry name" value="Lectin_like"/>
    <property type="match status" value="1"/>
</dbReference>
<sequence length="936" mass="104797">MVKKNLKVLVILLAVFMVAPLLSPLFTKAEENVIYDDILKEDIARTTIEEEGPEEEAELELSEINEDFNPNEYDLDDGLTVAPLKIESQGAPLQIRTRSMDAVAATGYPSKFDLRKFGMVSPVKDQGPNGSCWAFATYGSMESILLRQKKGKFDFSEKHLRNMHGFDWSAEKGGNRDMAAAYLASGKGPIAEDDDPYDPVISVSPKGLRRQLDMEKIIYLPDVTNINEIDNLKWAISEYGGVYTTINSSSSYYENKKTFSMYNPGNGTPNHAVTIVGWDDTYPSTAFTQKAPDNGAWICKNSWGTSYMDSGFYYVSYYDAFVGKSPTVFIPKKKDLRGIIHQYDPLGATRSVGFKGEGYMANIFTAQYKELLHEVGLFNVANQTDYEIYVVKNVEKTSQLTSDRVKVASGSFLYPGYYTVDIDPVHLKEGEQFAIVVYMNSTKSKNNTPLPVETQIKGYSSRAVAAPGQSYFSKIGDGWSDLTRNLPNANFCIKAITTTGDEVPEKDLDNVDDHNTDITIDGKVKIRNITFDIGSQGFIHIDKKGILRYKVDPADAEAELEFGTDDKKVAVFKEGGLLYPVKTGNTNVYIKTKGGEIVTRFNVQVVNPGIRVPGRQQIEELGTNDYEPEPEPKPEPDPNVVPDDKKPDPIKPERDPSVAMTLFMKKQSELITEGTEFNFEPYVGVYPETAKRDFIYYSDKPDVVEARPDGILVAHKVGSANITVMTDNNLKTVFKAKVVPDYSKQVIEITSLTHSERKGGVFRIFAEATVNGMPYNGPADLTVTAEDKTIERRVYFDSGKIVSKYHGGQIGVWRKDFTATLRVRDKEKTIKFFESKKPHNDAGPKVIEITRFYNSPERKAGIFRLYAEVTENGMPYNGDAIIRVVSGDNVKEHKVRIKNGKFYKPYTAGAFGNWRKEFQATLTIGDVSEEIRFGYK</sequence>
<evidence type="ECO:0000256" key="2">
    <source>
        <dbReference type="SAM" id="MobiDB-lite"/>
    </source>
</evidence>
<dbReference type="PROSITE" id="PS00139">
    <property type="entry name" value="THIOL_PROTEASE_CYS"/>
    <property type="match status" value="1"/>
</dbReference>
<dbReference type="PANTHER" id="PTHR12411">
    <property type="entry name" value="CYSTEINE PROTEASE FAMILY C1-RELATED"/>
    <property type="match status" value="1"/>
</dbReference>
<dbReference type="InterPro" id="IPR008964">
    <property type="entry name" value="Invasin/intimin_cell_adhesion"/>
</dbReference>
<dbReference type="Proteomes" id="UP000245793">
    <property type="component" value="Unassembled WGS sequence"/>
</dbReference>
<evidence type="ECO:0000259" key="3">
    <source>
        <dbReference type="SMART" id="SM00645"/>
    </source>
</evidence>
<keyword evidence="4" id="KW-0645">Protease</keyword>
<evidence type="ECO:0000313" key="4">
    <source>
        <dbReference type="EMBL" id="PVY93783.1"/>
    </source>
</evidence>
<dbReference type="SMART" id="SM00645">
    <property type="entry name" value="Pept_C1"/>
    <property type="match status" value="1"/>
</dbReference>
<dbReference type="InterPro" id="IPR013128">
    <property type="entry name" value="Peptidase_C1A"/>
</dbReference>
<dbReference type="CDD" id="cd02619">
    <property type="entry name" value="Peptidase_C1"/>
    <property type="match status" value="1"/>
</dbReference>
<keyword evidence="5" id="KW-1185">Reference proteome</keyword>
<reference evidence="4 5" key="1">
    <citation type="submission" date="2018-04" db="EMBL/GenBank/DDBJ databases">
        <title>Genomic Encyclopedia of Type Strains, Phase IV (KMG-IV): sequencing the most valuable type-strain genomes for metagenomic binning, comparative biology and taxonomic classification.</title>
        <authorList>
            <person name="Goeker M."/>
        </authorList>
    </citation>
    <scope>NUCLEOTIDE SEQUENCE [LARGE SCALE GENOMIC DNA]</scope>
    <source>
        <strain evidence="4 5">DSM 20705</strain>
    </source>
</reference>